<dbReference type="Gene3D" id="3.90.1720.10">
    <property type="entry name" value="endopeptidase domain like (from Nostoc punctiforme)"/>
    <property type="match status" value="1"/>
</dbReference>
<comment type="similarity">
    <text evidence="1">Belongs to the peptidase C40 family.</text>
</comment>
<dbReference type="Proteomes" id="UP000001542">
    <property type="component" value="Unassembled WGS sequence"/>
</dbReference>
<dbReference type="PANTHER" id="PTHR47359">
    <property type="entry name" value="PEPTIDOGLYCAN DL-ENDOPEPTIDASE CWLO"/>
    <property type="match status" value="1"/>
</dbReference>
<reference evidence="6" key="2">
    <citation type="journal article" date="2007" name="Science">
        <title>Draft genome sequence of the sexually transmitted pathogen Trichomonas vaginalis.</title>
        <authorList>
            <person name="Carlton J.M."/>
            <person name="Hirt R.P."/>
            <person name="Silva J.C."/>
            <person name="Delcher A.L."/>
            <person name="Schatz M."/>
            <person name="Zhao Q."/>
            <person name="Wortman J.R."/>
            <person name="Bidwell S.L."/>
            <person name="Alsmark U.C.M."/>
            <person name="Besteiro S."/>
            <person name="Sicheritz-Ponten T."/>
            <person name="Noel C.J."/>
            <person name="Dacks J.B."/>
            <person name="Foster P.G."/>
            <person name="Simillion C."/>
            <person name="Van de Peer Y."/>
            <person name="Miranda-Saavedra D."/>
            <person name="Barton G.J."/>
            <person name="Westrop G.D."/>
            <person name="Mueller S."/>
            <person name="Dessi D."/>
            <person name="Fiori P.L."/>
            <person name="Ren Q."/>
            <person name="Paulsen I."/>
            <person name="Zhang H."/>
            <person name="Bastida-Corcuera F.D."/>
            <person name="Simoes-Barbosa A."/>
            <person name="Brown M.T."/>
            <person name="Hayes R.D."/>
            <person name="Mukherjee M."/>
            <person name="Okumura C.Y."/>
            <person name="Schneider R."/>
            <person name="Smith A.J."/>
            <person name="Vanacova S."/>
            <person name="Villalvazo M."/>
            <person name="Haas B.J."/>
            <person name="Pertea M."/>
            <person name="Feldblyum T.V."/>
            <person name="Utterback T.R."/>
            <person name="Shu C.L."/>
            <person name="Osoegawa K."/>
            <person name="de Jong P.J."/>
            <person name="Hrdy I."/>
            <person name="Horvathova L."/>
            <person name="Zubacova Z."/>
            <person name="Dolezal P."/>
            <person name="Malik S.B."/>
            <person name="Logsdon J.M. Jr."/>
            <person name="Henze K."/>
            <person name="Gupta A."/>
            <person name="Wang C.C."/>
            <person name="Dunne R.L."/>
            <person name="Upcroft J.A."/>
            <person name="Upcroft P."/>
            <person name="White O."/>
            <person name="Salzberg S.L."/>
            <person name="Tang P."/>
            <person name="Chiu C.-H."/>
            <person name="Lee Y.-S."/>
            <person name="Embley T.M."/>
            <person name="Coombs G.H."/>
            <person name="Mottram J.C."/>
            <person name="Tachezy J."/>
            <person name="Fraser-Liggett C.M."/>
            <person name="Johnson P.J."/>
        </authorList>
    </citation>
    <scope>NUCLEOTIDE SEQUENCE [LARGE SCALE GENOMIC DNA]</scope>
    <source>
        <strain evidence="6">G3</strain>
    </source>
</reference>
<name>A2DVE3_TRIV3</name>
<feature type="domain" description="NlpC/P60" evidence="5">
    <location>
        <begin position="22"/>
        <end position="135"/>
    </location>
</feature>
<dbReference type="PANTHER" id="PTHR47359:SF3">
    <property type="entry name" value="NLP_P60 DOMAIN-CONTAINING PROTEIN-RELATED"/>
    <property type="match status" value="1"/>
</dbReference>
<dbReference type="GO" id="GO:0006508">
    <property type="term" value="P:proteolysis"/>
    <property type="evidence" value="ECO:0007669"/>
    <property type="project" value="UniProtKB-KW"/>
</dbReference>
<organism evidence="6 7">
    <name type="scientific">Trichomonas vaginalis (strain ATCC PRA-98 / G3)</name>
    <dbReference type="NCBI Taxonomy" id="412133"/>
    <lineage>
        <taxon>Eukaryota</taxon>
        <taxon>Metamonada</taxon>
        <taxon>Parabasalia</taxon>
        <taxon>Trichomonadida</taxon>
        <taxon>Trichomonadidae</taxon>
        <taxon>Trichomonas</taxon>
    </lineage>
</organism>
<dbReference type="InterPro" id="IPR038765">
    <property type="entry name" value="Papain-like_cys_pep_sf"/>
</dbReference>
<evidence type="ECO:0000256" key="2">
    <source>
        <dbReference type="ARBA" id="ARBA00022670"/>
    </source>
</evidence>
<dbReference type="AlphaFoldDB" id="A2DVE3"/>
<evidence type="ECO:0000259" key="5">
    <source>
        <dbReference type="PROSITE" id="PS51935"/>
    </source>
</evidence>
<dbReference type="SUPFAM" id="SSF54001">
    <property type="entry name" value="Cysteine proteinases"/>
    <property type="match status" value="1"/>
</dbReference>
<reference evidence="6" key="1">
    <citation type="submission" date="2006-10" db="EMBL/GenBank/DDBJ databases">
        <authorList>
            <person name="Amadeo P."/>
            <person name="Zhao Q."/>
            <person name="Wortman J."/>
            <person name="Fraser-Liggett C."/>
            <person name="Carlton J."/>
        </authorList>
    </citation>
    <scope>NUCLEOTIDE SEQUENCE</scope>
    <source>
        <strain evidence="6">G3</strain>
    </source>
</reference>
<protein>
    <submittedName>
        <fullName evidence="6">Clan CA, family C40, NlpC/P60 superfamily cysteine peptidase</fullName>
    </submittedName>
</protein>
<keyword evidence="3" id="KW-0378">Hydrolase</keyword>
<keyword evidence="2" id="KW-0645">Protease</keyword>
<accession>A2DVE3</accession>
<dbReference type="InterPro" id="IPR000064">
    <property type="entry name" value="NLP_P60_dom"/>
</dbReference>
<evidence type="ECO:0000313" key="6">
    <source>
        <dbReference type="EMBL" id="EAY15622.1"/>
    </source>
</evidence>
<dbReference type="InParanoid" id="A2DVE3"/>
<dbReference type="GO" id="GO:0008234">
    <property type="term" value="F:cysteine-type peptidase activity"/>
    <property type="evidence" value="ECO:0007669"/>
    <property type="project" value="UniProtKB-KW"/>
</dbReference>
<proteinExistence type="inferred from homology"/>
<dbReference type="VEuPathDB" id="TrichDB:TVAGG3_0335360"/>
<evidence type="ECO:0000256" key="4">
    <source>
        <dbReference type="ARBA" id="ARBA00022807"/>
    </source>
</evidence>
<dbReference type="InterPro" id="IPR051794">
    <property type="entry name" value="PG_Endopeptidase_C40"/>
</dbReference>
<sequence>MFGLLFTLACSRRTHYHHRSTNGVGDNILAVARSKQGCPYVWGGNGPSQFDCSGLVKFCHNACGINNIARVAADQARGGRQGSGAAGDVAYYGWPAYHVGVCCGDGGMIHAPKPGDVVKYLAFKWWAPSGYRRYW</sequence>
<dbReference type="EMBL" id="DS113253">
    <property type="protein sequence ID" value="EAY15622.1"/>
    <property type="molecule type" value="Genomic_DNA"/>
</dbReference>
<keyword evidence="7" id="KW-1185">Reference proteome</keyword>
<dbReference type="VEuPathDB" id="TrichDB:TVAG_209010"/>
<keyword evidence="4" id="KW-0788">Thiol protease</keyword>
<dbReference type="SMR" id="A2DVE3"/>
<gene>
    <name evidence="6" type="ORF">TVAG_209010</name>
</gene>
<evidence type="ECO:0000256" key="3">
    <source>
        <dbReference type="ARBA" id="ARBA00022801"/>
    </source>
</evidence>
<dbReference type="Pfam" id="PF00877">
    <property type="entry name" value="NLPC_P60"/>
    <property type="match status" value="1"/>
</dbReference>
<dbReference type="KEGG" id="tva:4773629"/>
<dbReference type="OrthoDB" id="10266316at2759"/>
<dbReference type="PROSITE" id="PS51935">
    <property type="entry name" value="NLPC_P60"/>
    <property type="match status" value="1"/>
</dbReference>
<evidence type="ECO:0000256" key="1">
    <source>
        <dbReference type="ARBA" id="ARBA00007074"/>
    </source>
</evidence>
<evidence type="ECO:0000313" key="7">
    <source>
        <dbReference type="Proteomes" id="UP000001542"/>
    </source>
</evidence>